<keyword evidence="3" id="KW-1185">Reference proteome</keyword>
<evidence type="ECO:0000313" key="3">
    <source>
        <dbReference type="Proteomes" id="UP001141806"/>
    </source>
</evidence>
<dbReference type="Proteomes" id="UP001141806">
    <property type="component" value="Unassembled WGS sequence"/>
</dbReference>
<feature type="region of interest" description="Disordered" evidence="1">
    <location>
        <begin position="485"/>
        <end position="510"/>
    </location>
</feature>
<protein>
    <submittedName>
        <fullName evidence="2">Uncharacterized protein</fullName>
    </submittedName>
</protein>
<dbReference type="Pfam" id="PF19239">
    <property type="entry name" value="GIY_YIG_domain"/>
    <property type="match status" value="1"/>
</dbReference>
<dbReference type="GO" id="GO:0003677">
    <property type="term" value="F:DNA binding"/>
    <property type="evidence" value="ECO:0007669"/>
    <property type="project" value="InterPro"/>
</dbReference>
<feature type="compositionally biased region" description="Basic and acidic residues" evidence="1">
    <location>
        <begin position="485"/>
        <end position="494"/>
    </location>
</feature>
<dbReference type="GO" id="GO:0006355">
    <property type="term" value="P:regulation of DNA-templated transcription"/>
    <property type="evidence" value="ECO:0007669"/>
    <property type="project" value="InterPro"/>
</dbReference>
<comment type="caution">
    <text evidence="2">The sequence shown here is derived from an EMBL/GenBank/DDBJ whole genome shotgun (WGS) entry which is preliminary data.</text>
</comment>
<dbReference type="PANTHER" id="PTHR35133:SF1">
    <property type="entry name" value="PROTEIN EFFECTOR OF TRANSCRIPTION 2-RELATED"/>
    <property type="match status" value="1"/>
</dbReference>
<dbReference type="OrthoDB" id="1922121at2759"/>
<gene>
    <name evidence="2" type="ORF">NE237_026318</name>
</gene>
<dbReference type="PANTHER" id="PTHR35133">
    <property type="entry name" value="PROTEIN EFFECTOR OF TRANSCRIPTION 2-RELATED"/>
    <property type="match status" value="1"/>
</dbReference>
<reference evidence="2" key="1">
    <citation type="journal article" date="2023" name="Plant J.">
        <title>The genome of the king protea, Protea cynaroides.</title>
        <authorList>
            <person name="Chang J."/>
            <person name="Duong T.A."/>
            <person name="Schoeman C."/>
            <person name="Ma X."/>
            <person name="Roodt D."/>
            <person name="Barker N."/>
            <person name="Li Z."/>
            <person name="Van de Peer Y."/>
            <person name="Mizrachi E."/>
        </authorList>
    </citation>
    <scope>NUCLEOTIDE SEQUENCE</scope>
    <source>
        <tissue evidence="2">Young leaves</tissue>
    </source>
</reference>
<sequence length="510" mass="57113">MSRLKREECKRTKHDSVFSKWKILIGPSDWENYSLGKEGTERYRTQNLSVRCSCPGIYELGIATSLNGFDDHAGDEGGGRGRRSLRELDPDRIVVVYLGQADNVRTRLQHYGRAGSHLCHGNWIGCSDQKDKDPCLPSGGPGLFQEIFSRDFPIVFRWAPMENKKEAERTEALLLGVFDYAWNKGGNGARRPNDILVKLDRICSKTTPLPSIARKIQEWKRQHPFPQKQMGIKIKACQPALEAESITHSDEKPDNLLSWVFKLGRSQPKLLMQECSDDEDHSNICGVALGDGSVCVNKPVEGRKRCGPHKGKRINGSFSTLVTEGKSHIHSVGLGERPLSLEVPVVERSETSDNLHSQTFKPERLQPALMMEKYSLNEDNTLCGVILGDGSVCRSKPIKGRKRCAQHKGMRVGNMEASLYGSKIRNSGDWELDDLCPQVVKHDRLRPQLVTERCSALENHTTICGVAFGDGSVCRNKPVKGRKSCEEHKGKRVSESIPKFSNRRNTGSVW</sequence>
<accession>A0A9Q0K1C8</accession>
<evidence type="ECO:0000313" key="2">
    <source>
        <dbReference type="EMBL" id="KAJ4959207.1"/>
    </source>
</evidence>
<dbReference type="InterPro" id="IPR038909">
    <property type="entry name" value="Effector_transcript"/>
</dbReference>
<organism evidence="2 3">
    <name type="scientific">Protea cynaroides</name>
    <dbReference type="NCBI Taxonomy" id="273540"/>
    <lineage>
        <taxon>Eukaryota</taxon>
        <taxon>Viridiplantae</taxon>
        <taxon>Streptophyta</taxon>
        <taxon>Embryophyta</taxon>
        <taxon>Tracheophyta</taxon>
        <taxon>Spermatophyta</taxon>
        <taxon>Magnoliopsida</taxon>
        <taxon>Proteales</taxon>
        <taxon>Proteaceae</taxon>
        <taxon>Protea</taxon>
    </lineage>
</organism>
<name>A0A9Q0K1C8_9MAGN</name>
<proteinExistence type="predicted"/>
<evidence type="ECO:0000256" key="1">
    <source>
        <dbReference type="SAM" id="MobiDB-lite"/>
    </source>
</evidence>
<dbReference type="EMBL" id="JAMYWD010000010">
    <property type="protein sequence ID" value="KAJ4959207.1"/>
    <property type="molecule type" value="Genomic_DNA"/>
</dbReference>
<dbReference type="AlphaFoldDB" id="A0A9Q0K1C8"/>